<dbReference type="Proteomes" id="UP000504638">
    <property type="component" value="Unplaced"/>
</dbReference>
<evidence type="ECO:0000256" key="2">
    <source>
        <dbReference type="ARBA" id="ARBA00004613"/>
    </source>
</evidence>
<dbReference type="PANTHER" id="PTHR37928:SF2">
    <property type="entry name" value="GPI ANCHORED CFEM DOMAIN PROTEIN (AFU_ORTHOLOGUE AFUA_6G10580)"/>
    <property type="match status" value="1"/>
</dbReference>
<keyword evidence="12 15" id="KW-1015">Disulfide bond</keyword>
<evidence type="ECO:0000256" key="10">
    <source>
        <dbReference type="ARBA" id="ARBA00023004"/>
    </source>
</evidence>
<proteinExistence type="inferred from homology"/>
<dbReference type="GO" id="GO:0046872">
    <property type="term" value="F:metal ion binding"/>
    <property type="evidence" value="ECO:0007669"/>
    <property type="project" value="UniProtKB-UniRule"/>
</dbReference>
<feature type="chain" id="PRO_5044631798" description="CFEM domain-containing protein" evidence="18">
    <location>
        <begin position="20"/>
        <end position="250"/>
    </location>
</feature>
<evidence type="ECO:0000256" key="4">
    <source>
        <dbReference type="ARBA" id="ARBA00022475"/>
    </source>
</evidence>
<keyword evidence="17" id="KW-1133">Transmembrane helix</keyword>
<keyword evidence="8 15" id="KW-0479">Metal-binding</keyword>
<evidence type="ECO:0000256" key="17">
    <source>
        <dbReference type="SAM" id="Phobius"/>
    </source>
</evidence>
<evidence type="ECO:0000256" key="15">
    <source>
        <dbReference type="PROSITE-ProRule" id="PRU01356"/>
    </source>
</evidence>
<evidence type="ECO:0000256" key="9">
    <source>
        <dbReference type="ARBA" id="ARBA00022729"/>
    </source>
</evidence>
<keyword evidence="17" id="KW-0812">Transmembrane</keyword>
<keyword evidence="14" id="KW-0449">Lipoprotein</keyword>
<dbReference type="SMART" id="SM00747">
    <property type="entry name" value="CFEM"/>
    <property type="match status" value="1"/>
</dbReference>
<dbReference type="GeneID" id="54422412"/>
<feature type="region of interest" description="Disordered" evidence="16">
    <location>
        <begin position="230"/>
        <end position="250"/>
    </location>
</feature>
<evidence type="ECO:0000256" key="1">
    <source>
        <dbReference type="ARBA" id="ARBA00004609"/>
    </source>
</evidence>
<feature type="region of interest" description="Disordered" evidence="16">
    <location>
        <begin position="117"/>
        <end position="148"/>
    </location>
</feature>
<keyword evidence="13" id="KW-0325">Glycoprotein</keyword>
<protein>
    <recommendedName>
        <fullName evidence="19">CFEM domain-containing protein</fullName>
    </recommendedName>
</protein>
<sequence>MRFISAAAAVSFFVALTVAQADFRGLPDCSLSCAIDTVGSCSTSDVKCICTNPELISELACCISDLCSTADQQATISFISTICSSYELSVPTSASCPTRSSQISSLSATGFRTGIPAPVAAPSGSPTSQGDSTTTTVTPPAGTSAGGSTGLSTAVSAGIGVSVAVGVLLSCAIGFFIFRVLAKKRKEETTSGGTDVETSYLDLPELGDSVHGKSISELNDPVRVEELDGSMSILSEMGTNDEPRAELEGS</sequence>
<keyword evidence="4" id="KW-1003">Cell membrane</keyword>
<dbReference type="GO" id="GO:0005576">
    <property type="term" value="C:extracellular region"/>
    <property type="evidence" value="ECO:0007669"/>
    <property type="project" value="UniProtKB-SubCell"/>
</dbReference>
<dbReference type="GO" id="GO:0005886">
    <property type="term" value="C:plasma membrane"/>
    <property type="evidence" value="ECO:0007669"/>
    <property type="project" value="UniProtKB-SubCell"/>
</dbReference>
<keyword evidence="11 17" id="KW-0472">Membrane</keyword>
<name>A0A6G1G470_9PEZI</name>
<dbReference type="GO" id="GO:0098552">
    <property type="term" value="C:side of membrane"/>
    <property type="evidence" value="ECO:0007669"/>
    <property type="project" value="UniProtKB-KW"/>
</dbReference>
<reference evidence="22" key="2">
    <citation type="submission" date="2020-04" db="EMBL/GenBank/DDBJ databases">
        <authorList>
            <consortium name="NCBI Genome Project"/>
        </authorList>
    </citation>
    <scope>NUCLEOTIDE SEQUENCE</scope>
    <source>
        <strain evidence="22">CBS 781.70</strain>
    </source>
</reference>
<evidence type="ECO:0000256" key="16">
    <source>
        <dbReference type="SAM" id="MobiDB-lite"/>
    </source>
</evidence>
<dbReference type="PROSITE" id="PS52012">
    <property type="entry name" value="CFEM"/>
    <property type="match status" value="1"/>
</dbReference>
<feature type="disulfide bond" evidence="15">
    <location>
        <begin position="50"/>
        <end position="83"/>
    </location>
</feature>
<evidence type="ECO:0000313" key="22">
    <source>
        <dbReference type="RefSeq" id="XP_033534495.1"/>
    </source>
</evidence>
<comment type="caution">
    <text evidence="15">Lacks conserved residue(s) required for the propagation of feature annotation.</text>
</comment>
<feature type="transmembrane region" description="Helical" evidence="17">
    <location>
        <begin position="157"/>
        <end position="178"/>
    </location>
</feature>
<keyword evidence="21" id="KW-1185">Reference proteome</keyword>
<evidence type="ECO:0000256" key="7">
    <source>
        <dbReference type="ARBA" id="ARBA00022622"/>
    </source>
</evidence>
<dbReference type="InterPro" id="IPR051735">
    <property type="entry name" value="CFEM_domain"/>
</dbReference>
<feature type="compositionally biased region" description="Basic and acidic residues" evidence="16">
    <location>
        <begin position="241"/>
        <end position="250"/>
    </location>
</feature>
<keyword evidence="6 15" id="KW-0349">Heme</keyword>
<evidence type="ECO:0000256" key="3">
    <source>
        <dbReference type="ARBA" id="ARBA00010031"/>
    </source>
</evidence>
<dbReference type="Pfam" id="PF05730">
    <property type="entry name" value="CFEM"/>
    <property type="match status" value="1"/>
</dbReference>
<feature type="domain" description="CFEM" evidence="19">
    <location>
        <begin position="1"/>
        <end position="110"/>
    </location>
</feature>
<evidence type="ECO:0000256" key="18">
    <source>
        <dbReference type="SAM" id="SignalP"/>
    </source>
</evidence>
<evidence type="ECO:0000256" key="5">
    <source>
        <dbReference type="ARBA" id="ARBA00022525"/>
    </source>
</evidence>
<dbReference type="OrthoDB" id="3065412at2759"/>
<comment type="similarity">
    <text evidence="3">Belongs to the RBT5 family.</text>
</comment>
<keyword evidence="7" id="KW-0336">GPI-anchor</keyword>
<feature type="disulfide bond" evidence="15">
    <location>
        <begin position="41"/>
        <end position="48"/>
    </location>
</feature>
<evidence type="ECO:0000256" key="8">
    <source>
        <dbReference type="ARBA" id="ARBA00022723"/>
    </source>
</evidence>
<keyword evidence="10 15" id="KW-0408">Iron</keyword>
<feature type="compositionally biased region" description="Low complexity" evidence="16">
    <location>
        <begin position="122"/>
        <end position="143"/>
    </location>
</feature>
<dbReference type="InterPro" id="IPR008427">
    <property type="entry name" value="Extracellular_membr_CFEM_dom"/>
</dbReference>
<dbReference type="EMBL" id="ML975156">
    <property type="protein sequence ID" value="KAF1812864.1"/>
    <property type="molecule type" value="Genomic_DNA"/>
</dbReference>
<dbReference type="RefSeq" id="XP_033534495.1">
    <property type="nucleotide sequence ID" value="XM_033681842.1"/>
</dbReference>
<evidence type="ECO:0000313" key="21">
    <source>
        <dbReference type="Proteomes" id="UP000504638"/>
    </source>
</evidence>
<evidence type="ECO:0000256" key="12">
    <source>
        <dbReference type="ARBA" id="ARBA00023157"/>
    </source>
</evidence>
<evidence type="ECO:0000313" key="20">
    <source>
        <dbReference type="EMBL" id="KAF1812864.1"/>
    </source>
</evidence>
<feature type="signal peptide" evidence="18">
    <location>
        <begin position="1"/>
        <end position="19"/>
    </location>
</feature>
<dbReference type="PANTHER" id="PTHR37928">
    <property type="entry name" value="CFEM DOMAIN PROTEIN (AFU_ORTHOLOGUE AFUA_6G14090)"/>
    <property type="match status" value="1"/>
</dbReference>
<evidence type="ECO:0000259" key="19">
    <source>
        <dbReference type="PROSITE" id="PS52012"/>
    </source>
</evidence>
<comment type="subcellular location">
    <subcellularLocation>
        <location evidence="1">Cell membrane</location>
        <topology evidence="1">Lipid-anchor</topology>
        <topology evidence="1">GPI-anchor</topology>
    </subcellularLocation>
    <subcellularLocation>
        <location evidence="2">Secreted</location>
    </subcellularLocation>
</comment>
<evidence type="ECO:0000256" key="6">
    <source>
        <dbReference type="ARBA" id="ARBA00022617"/>
    </source>
</evidence>
<evidence type="ECO:0000256" key="11">
    <source>
        <dbReference type="ARBA" id="ARBA00023136"/>
    </source>
</evidence>
<gene>
    <name evidence="20 22" type="ORF">P152DRAFT_481757</name>
</gene>
<organism evidence="20">
    <name type="scientific">Eremomyces bilateralis CBS 781.70</name>
    <dbReference type="NCBI Taxonomy" id="1392243"/>
    <lineage>
        <taxon>Eukaryota</taxon>
        <taxon>Fungi</taxon>
        <taxon>Dikarya</taxon>
        <taxon>Ascomycota</taxon>
        <taxon>Pezizomycotina</taxon>
        <taxon>Dothideomycetes</taxon>
        <taxon>Dothideomycetes incertae sedis</taxon>
        <taxon>Eremomycetales</taxon>
        <taxon>Eremomycetaceae</taxon>
        <taxon>Eremomyces</taxon>
    </lineage>
</organism>
<feature type="binding site" description="axial binding residue" evidence="15">
    <location>
        <position position="45"/>
    </location>
    <ligand>
        <name>heme</name>
        <dbReference type="ChEBI" id="CHEBI:30413"/>
    </ligand>
    <ligandPart>
        <name>Fe</name>
        <dbReference type="ChEBI" id="CHEBI:18248"/>
    </ligandPart>
</feature>
<accession>A0A6G1G470</accession>
<dbReference type="AlphaFoldDB" id="A0A6G1G470"/>
<reference evidence="22" key="3">
    <citation type="submission" date="2025-04" db="UniProtKB">
        <authorList>
            <consortium name="RefSeq"/>
        </authorList>
    </citation>
    <scope>IDENTIFICATION</scope>
    <source>
        <strain evidence="22">CBS 781.70</strain>
    </source>
</reference>
<keyword evidence="9 18" id="KW-0732">Signal</keyword>
<keyword evidence="5" id="KW-0964">Secreted</keyword>
<evidence type="ECO:0000256" key="13">
    <source>
        <dbReference type="ARBA" id="ARBA00023180"/>
    </source>
</evidence>
<evidence type="ECO:0000256" key="14">
    <source>
        <dbReference type="ARBA" id="ARBA00023288"/>
    </source>
</evidence>
<reference evidence="20 22" key="1">
    <citation type="submission" date="2020-01" db="EMBL/GenBank/DDBJ databases">
        <authorList>
            <consortium name="DOE Joint Genome Institute"/>
            <person name="Haridas S."/>
            <person name="Albert R."/>
            <person name="Binder M."/>
            <person name="Bloem J."/>
            <person name="Labutti K."/>
            <person name="Salamov A."/>
            <person name="Andreopoulos B."/>
            <person name="Baker S.E."/>
            <person name="Barry K."/>
            <person name="Bills G."/>
            <person name="Bluhm B.H."/>
            <person name="Cannon C."/>
            <person name="Castanera R."/>
            <person name="Culley D.E."/>
            <person name="Daum C."/>
            <person name="Ezra D."/>
            <person name="Gonzalez J.B."/>
            <person name="Henrissat B."/>
            <person name="Kuo A."/>
            <person name="Liang C."/>
            <person name="Lipzen A."/>
            <person name="Lutzoni F."/>
            <person name="Magnuson J."/>
            <person name="Mondo S."/>
            <person name="Nolan M."/>
            <person name="Ohm R."/>
            <person name="Pangilinan J."/>
            <person name="Park H.-J."/>
            <person name="Ramirez L."/>
            <person name="Alfaro M."/>
            <person name="Sun H."/>
            <person name="Tritt A."/>
            <person name="Yoshinaga Y."/>
            <person name="Zwiers L.-H."/>
            <person name="Turgeon B.G."/>
            <person name="Goodwin S.B."/>
            <person name="Spatafora J.W."/>
            <person name="Crous P.W."/>
            <person name="Grigoriev I.V."/>
        </authorList>
    </citation>
    <scope>NUCLEOTIDE SEQUENCE</scope>
    <source>
        <strain evidence="20 22">CBS 781.70</strain>
    </source>
</reference>